<dbReference type="AlphaFoldDB" id="A0A8H4TIB4"/>
<name>A0A8H4TIB4_9HYPO</name>
<reference evidence="1" key="2">
    <citation type="submission" date="2020-05" db="EMBL/GenBank/DDBJ databases">
        <authorList>
            <person name="Kim H.-S."/>
            <person name="Proctor R.H."/>
            <person name="Brown D.W."/>
        </authorList>
    </citation>
    <scope>NUCLEOTIDE SEQUENCE</scope>
    <source>
        <strain evidence="1">NRRL 45417</strain>
    </source>
</reference>
<organism evidence="1 2">
    <name type="scientific">Fusarium gaditjirri</name>
    <dbReference type="NCBI Taxonomy" id="282569"/>
    <lineage>
        <taxon>Eukaryota</taxon>
        <taxon>Fungi</taxon>
        <taxon>Dikarya</taxon>
        <taxon>Ascomycota</taxon>
        <taxon>Pezizomycotina</taxon>
        <taxon>Sordariomycetes</taxon>
        <taxon>Hypocreomycetidae</taxon>
        <taxon>Hypocreales</taxon>
        <taxon>Nectriaceae</taxon>
        <taxon>Fusarium</taxon>
        <taxon>Fusarium nisikadoi species complex</taxon>
    </lineage>
</organism>
<accession>A0A8H4TIB4</accession>
<keyword evidence="2" id="KW-1185">Reference proteome</keyword>
<sequence length="95" mass="10473">MTQDALHSIFIVHLPNISGLLLVLRQDSGTMAQSKHGLGQVVAVVDHPIQTPKFSNLGGMIHPRMHRTQDLTGPSVLFYLLEHLLNLFLASEDPP</sequence>
<gene>
    <name evidence="1" type="ORF">FGADI_2325</name>
</gene>
<dbReference type="EMBL" id="JABFAI010000050">
    <property type="protein sequence ID" value="KAF4958525.1"/>
    <property type="molecule type" value="Genomic_DNA"/>
</dbReference>
<dbReference type="Proteomes" id="UP000604273">
    <property type="component" value="Unassembled WGS sequence"/>
</dbReference>
<proteinExistence type="predicted"/>
<evidence type="ECO:0000313" key="2">
    <source>
        <dbReference type="Proteomes" id="UP000604273"/>
    </source>
</evidence>
<reference evidence="1" key="1">
    <citation type="journal article" date="2020" name="BMC Genomics">
        <title>Correction to: Identification and distribution of gene clusters required for synthesis of sphingolipid metabolism inhibitors in diverse species of the filamentous fungus Fusarium.</title>
        <authorList>
            <person name="Kim H.S."/>
            <person name="Lohmar J.M."/>
            <person name="Busman M."/>
            <person name="Brown D.W."/>
            <person name="Naumann T.A."/>
            <person name="Divon H.H."/>
            <person name="Lysoe E."/>
            <person name="Uhlig S."/>
            <person name="Proctor R.H."/>
        </authorList>
    </citation>
    <scope>NUCLEOTIDE SEQUENCE</scope>
    <source>
        <strain evidence="1">NRRL 45417</strain>
    </source>
</reference>
<comment type="caution">
    <text evidence="1">The sequence shown here is derived from an EMBL/GenBank/DDBJ whole genome shotgun (WGS) entry which is preliminary data.</text>
</comment>
<evidence type="ECO:0000313" key="1">
    <source>
        <dbReference type="EMBL" id="KAF4958525.1"/>
    </source>
</evidence>
<protein>
    <submittedName>
        <fullName evidence="1">Uncharacterized protein</fullName>
    </submittedName>
</protein>